<proteinExistence type="predicted"/>
<comment type="caution">
    <text evidence="1">The sequence shown here is derived from an EMBL/GenBank/DDBJ whole genome shotgun (WGS) entry which is preliminary data.</text>
</comment>
<organism evidence="1 2">
    <name type="scientific">Cladophialophora chaetospira</name>
    <dbReference type="NCBI Taxonomy" id="386627"/>
    <lineage>
        <taxon>Eukaryota</taxon>
        <taxon>Fungi</taxon>
        <taxon>Dikarya</taxon>
        <taxon>Ascomycota</taxon>
        <taxon>Pezizomycotina</taxon>
        <taxon>Eurotiomycetes</taxon>
        <taxon>Chaetothyriomycetidae</taxon>
        <taxon>Chaetothyriales</taxon>
        <taxon>Herpotrichiellaceae</taxon>
        <taxon>Cladophialophora</taxon>
    </lineage>
</organism>
<dbReference type="Proteomes" id="UP001172673">
    <property type="component" value="Unassembled WGS sequence"/>
</dbReference>
<reference evidence="1" key="1">
    <citation type="submission" date="2022-10" db="EMBL/GenBank/DDBJ databases">
        <title>Culturing micro-colonial fungi from biological soil crusts in the Mojave desert and describing Neophaeococcomyces mojavensis, and introducing the new genera and species Taxawa tesnikishii.</title>
        <authorList>
            <person name="Kurbessoian T."/>
            <person name="Stajich J.E."/>
        </authorList>
    </citation>
    <scope>NUCLEOTIDE SEQUENCE</scope>
    <source>
        <strain evidence="1">TK_41</strain>
    </source>
</reference>
<accession>A0AA38XLG4</accession>
<evidence type="ECO:0000313" key="1">
    <source>
        <dbReference type="EMBL" id="KAJ9615260.1"/>
    </source>
</evidence>
<sequence length="150" mass="17487">MPQVFAARAVDYYVIYFRHELNKHRIPARSPDLALVSAMWSTHDELRKYGRLATKPIRRKQIKSLLISVNNVLRDIRVRTDIPEMQDERLCRVFYSEYTRAYVDIEALTPKESGQYFVVVLAGILLGYAFKRDVLLVFNLMLELLGTFCG</sequence>
<keyword evidence="2" id="KW-1185">Reference proteome</keyword>
<evidence type="ECO:0000313" key="2">
    <source>
        <dbReference type="Proteomes" id="UP001172673"/>
    </source>
</evidence>
<dbReference type="AlphaFoldDB" id="A0AA38XLG4"/>
<dbReference type="EMBL" id="JAPDRK010000002">
    <property type="protein sequence ID" value="KAJ9615260.1"/>
    <property type="molecule type" value="Genomic_DNA"/>
</dbReference>
<gene>
    <name evidence="1" type="ORF">H2200_001334</name>
</gene>
<name>A0AA38XLG4_9EURO</name>
<protein>
    <submittedName>
        <fullName evidence="1">Uncharacterized protein</fullName>
    </submittedName>
</protein>